<dbReference type="SFLD" id="SFLDS00003">
    <property type="entry name" value="Haloacid_Dehalogenase"/>
    <property type="match status" value="1"/>
</dbReference>
<evidence type="ECO:0000256" key="1">
    <source>
        <dbReference type="ARBA" id="ARBA00022801"/>
    </source>
</evidence>
<sequence>MPRQWWTGVLLLLYTFYMQQKIGIRAVVFDVDGTLYPASSLYMRCIDMFIAHPRIVLEFSAARKELRSLQMQHGYIPQNKEDLHRLQASLMAQHLHIDQPHAQTANRARELMEQLFYLELPKRFASIRPYPEVRATIEKIRGSGIRVAALSDLPPQEKIYALGLSDLFERSFCTEDFGVLKPHPRAFEGMAEALGIDFSEILYVGNNIQYDIEGPKRVGMRAARRGRRCPGADLSFSRWRELADWLLTDKG</sequence>
<gene>
    <name evidence="2" type="ORF">SPIRO4BDMA_80098</name>
</gene>
<dbReference type="EMBL" id="FWDO01000008">
    <property type="protein sequence ID" value="SLM19991.1"/>
    <property type="molecule type" value="Genomic_DNA"/>
</dbReference>
<dbReference type="PANTHER" id="PTHR43316:SF3">
    <property type="entry name" value="HALOACID DEHALOGENASE, TYPE II (AFU_ORTHOLOGUE AFUA_2G07750)-RELATED"/>
    <property type="match status" value="1"/>
</dbReference>
<dbReference type="Gene3D" id="3.40.50.1000">
    <property type="entry name" value="HAD superfamily/HAD-like"/>
    <property type="match status" value="1"/>
</dbReference>
<organism evidence="2">
    <name type="scientific">uncultured spirochete</name>
    <dbReference type="NCBI Taxonomy" id="156406"/>
    <lineage>
        <taxon>Bacteria</taxon>
        <taxon>Pseudomonadati</taxon>
        <taxon>Spirochaetota</taxon>
        <taxon>Spirochaetia</taxon>
        <taxon>Spirochaetales</taxon>
        <taxon>environmental samples</taxon>
    </lineage>
</organism>
<dbReference type="InterPro" id="IPR036412">
    <property type="entry name" value="HAD-like_sf"/>
</dbReference>
<dbReference type="SFLD" id="SFLDG01129">
    <property type="entry name" value="C1.5:_HAD__Beta-PGM__Phosphata"/>
    <property type="match status" value="1"/>
</dbReference>
<dbReference type="SUPFAM" id="SSF56784">
    <property type="entry name" value="HAD-like"/>
    <property type="match status" value="1"/>
</dbReference>
<dbReference type="PANTHER" id="PTHR43316">
    <property type="entry name" value="HYDROLASE, HALOACID DELAHOGENASE-RELATED"/>
    <property type="match status" value="1"/>
</dbReference>
<dbReference type="Pfam" id="PF00702">
    <property type="entry name" value="Hydrolase"/>
    <property type="match status" value="1"/>
</dbReference>
<dbReference type="InterPro" id="IPR051540">
    <property type="entry name" value="S-2-haloacid_dehalogenase"/>
</dbReference>
<keyword evidence="1 2" id="KW-0378">Hydrolase</keyword>
<protein>
    <submittedName>
        <fullName evidence="2">Putative Haloacid dehalogenase domain protein hydrolase</fullName>
    </submittedName>
</protein>
<accession>A0A3P3XUK3</accession>
<reference evidence="2" key="1">
    <citation type="submission" date="2017-02" db="EMBL/GenBank/DDBJ databases">
        <authorList>
            <person name="Regsiter A."/>
            <person name="William W."/>
        </authorList>
    </citation>
    <scope>NUCLEOTIDE SEQUENCE</scope>
    <source>
        <strain evidence="2">BdmA 4</strain>
    </source>
</reference>
<dbReference type="PRINTS" id="PR00413">
    <property type="entry name" value="HADHALOGNASE"/>
</dbReference>
<proteinExistence type="predicted"/>
<dbReference type="NCBIfam" id="TIGR01549">
    <property type="entry name" value="HAD-SF-IA-v1"/>
    <property type="match status" value="1"/>
</dbReference>
<name>A0A3P3XUK3_9SPIR</name>
<dbReference type="Gene3D" id="1.20.120.710">
    <property type="entry name" value="Haloacid dehalogenase hydrolase-like domain"/>
    <property type="match status" value="1"/>
</dbReference>
<dbReference type="InterPro" id="IPR023214">
    <property type="entry name" value="HAD_sf"/>
</dbReference>
<evidence type="ECO:0000313" key="2">
    <source>
        <dbReference type="EMBL" id="SLM19991.1"/>
    </source>
</evidence>
<dbReference type="InterPro" id="IPR006439">
    <property type="entry name" value="HAD-SF_hydro_IA"/>
</dbReference>
<dbReference type="GO" id="GO:0016787">
    <property type="term" value="F:hydrolase activity"/>
    <property type="evidence" value="ECO:0007669"/>
    <property type="project" value="UniProtKB-KW"/>
</dbReference>
<dbReference type="AlphaFoldDB" id="A0A3P3XUK3"/>